<keyword evidence="8 10" id="KW-0106">Calcium</keyword>
<gene>
    <name evidence="11" type="ORF">ACFFTP_12735</name>
</gene>
<evidence type="ECO:0000256" key="1">
    <source>
        <dbReference type="ARBA" id="ARBA00000695"/>
    </source>
</evidence>
<evidence type="ECO:0000256" key="4">
    <source>
        <dbReference type="ARBA" id="ARBA00006463"/>
    </source>
</evidence>
<keyword evidence="6 10" id="KW-0964">Secreted</keyword>
<evidence type="ECO:0000256" key="7">
    <source>
        <dbReference type="ARBA" id="ARBA00022729"/>
    </source>
</evidence>
<comment type="catalytic activity">
    <reaction evidence="1 10">
        <text>Eliminative cleavage of (1-&gt;4)-alpha-D-galacturonan to give oligosaccharides with 4-deoxy-alpha-D-galact-4-enuronosyl groups at their non-reducing ends.</text>
        <dbReference type="EC" id="4.2.2.2"/>
    </reaction>
</comment>
<dbReference type="Proteomes" id="UP001589716">
    <property type="component" value="Unassembled WGS sequence"/>
</dbReference>
<keyword evidence="12" id="KW-1185">Reference proteome</keyword>
<dbReference type="EMBL" id="JBHMCT010000008">
    <property type="protein sequence ID" value="MFB9555056.1"/>
    <property type="molecule type" value="Genomic_DNA"/>
</dbReference>
<comment type="similarity">
    <text evidence="4 10">Belongs to the polysaccharide lyase 3 family.</text>
</comment>
<organism evidence="11 12">
    <name type="scientific">Streptomyces roseoviridis</name>
    <dbReference type="NCBI Taxonomy" id="67361"/>
    <lineage>
        <taxon>Bacteria</taxon>
        <taxon>Bacillati</taxon>
        <taxon>Actinomycetota</taxon>
        <taxon>Actinomycetes</taxon>
        <taxon>Kitasatosporales</taxon>
        <taxon>Streptomycetaceae</taxon>
        <taxon>Streptomyces</taxon>
    </lineage>
</organism>
<protein>
    <recommendedName>
        <fullName evidence="5 10">Pectate lyase</fullName>
        <ecNumber evidence="5 10">4.2.2.2</ecNumber>
    </recommendedName>
</protein>
<name>A0ABV5QNI3_9ACTN</name>
<keyword evidence="7" id="KW-0732">Signal</keyword>
<evidence type="ECO:0000313" key="12">
    <source>
        <dbReference type="Proteomes" id="UP001589716"/>
    </source>
</evidence>
<evidence type="ECO:0000256" key="5">
    <source>
        <dbReference type="ARBA" id="ARBA00012272"/>
    </source>
</evidence>
<dbReference type="GO" id="GO:0016829">
    <property type="term" value="F:lyase activity"/>
    <property type="evidence" value="ECO:0007669"/>
    <property type="project" value="UniProtKB-KW"/>
</dbReference>
<comment type="cofactor">
    <cofactor evidence="2 10">
        <name>Ca(2+)</name>
        <dbReference type="ChEBI" id="CHEBI:29108"/>
    </cofactor>
</comment>
<keyword evidence="9 10" id="KW-0456">Lyase</keyword>
<evidence type="ECO:0000256" key="2">
    <source>
        <dbReference type="ARBA" id="ARBA00001913"/>
    </source>
</evidence>
<dbReference type="PANTHER" id="PTHR33407:SF9">
    <property type="entry name" value="PECTATE LYASE F-RELATED"/>
    <property type="match status" value="1"/>
</dbReference>
<dbReference type="InterPro" id="IPR011050">
    <property type="entry name" value="Pectin_lyase_fold/virulence"/>
</dbReference>
<evidence type="ECO:0000256" key="9">
    <source>
        <dbReference type="ARBA" id="ARBA00023239"/>
    </source>
</evidence>
<comment type="caution">
    <text evidence="11">The sequence shown here is derived from an EMBL/GenBank/DDBJ whole genome shotgun (WGS) entry which is preliminary data.</text>
</comment>
<evidence type="ECO:0000313" key="11">
    <source>
        <dbReference type="EMBL" id="MFB9555056.1"/>
    </source>
</evidence>
<dbReference type="InterPro" id="IPR012334">
    <property type="entry name" value="Pectin_lyas_fold"/>
</dbReference>
<dbReference type="InterPro" id="IPR004898">
    <property type="entry name" value="Pectate_lyase_PlyH/PlyE-like"/>
</dbReference>
<evidence type="ECO:0000256" key="6">
    <source>
        <dbReference type="ARBA" id="ARBA00022525"/>
    </source>
</evidence>
<evidence type="ECO:0000256" key="3">
    <source>
        <dbReference type="ARBA" id="ARBA00004613"/>
    </source>
</evidence>
<comment type="subcellular location">
    <subcellularLocation>
        <location evidence="3 10">Secreted</location>
    </subcellularLocation>
</comment>
<dbReference type="EC" id="4.2.2.2" evidence="5 10"/>
<dbReference type="PANTHER" id="PTHR33407">
    <property type="entry name" value="PECTATE LYASE F-RELATED"/>
    <property type="match status" value="1"/>
</dbReference>
<dbReference type="SUPFAM" id="SSF51126">
    <property type="entry name" value="Pectin lyase-like"/>
    <property type="match status" value="1"/>
</dbReference>
<evidence type="ECO:0000256" key="8">
    <source>
        <dbReference type="ARBA" id="ARBA00022837"/>
    </source>
</evidence>
<sequence length="277" mass="28904">MARRALRPIRHRRKTAPRRALIAALAAFGLTGSAVVVSGLLAPAGAATAAWPEARGSVPVARTLPVSGTYDGRLKRHYGTGALGSGGQDEGQDPLFVLQDGAVLKNVVIGSPAADGVHCLGSCTLQNVWWEDVGEDAATFKGTSPGAVYTVYGGGARKASDKVFQFNGAGKLVVTRFQAADFGKLIRTCGNCGKQYQRTVVVNDVDITAPGKAVVGVNANYGDTAALRKVRIHGDAKKKIKPCVRFQGNSTGKEPTELGSGPDGTTCRYTAADVSYE</sequence>
<comment type="function">
    <text evidence="10">Catalyzes the depolymerization of both polygalacturonate and pectins of methyl esterification degree from 22 to 89%, with an endo mode of action. In contrast to the majority of pectate lyases, displays high activity on highly methylated pectins.</text>
</comment>
<proteinExistence type="inferred from homology"/>
<dbReference type="Gene3D" id="2.160.20.10">
    <property type="entry name" value="Single-stranded right-handed beta-helix, Pectin lyase-like"/>
    <property type="match status" value="1"/>
</dbReference>
<reference evidence="11 12" key="1">
    <citation type="submission" date="2024-09" db="EMBL/GenBank/DDBJ databases">
        <authorList>
            <person name="Sun Q."/>
            <person name="Mori K."/>
        </authorList>
    </citation>
    <scope>NUCLEOTIDE SEQUENCE [LARGE SCALE GENOMIC DNA]</scope>
    <source>
        <strain evidence="11 12">JCM 4414</strain>
    </source>
</reference>
<dbReference type="Pfam" id="PF03211">
    <property type="entry name" value="Pectate_lyase"/>
    <property type="match status" value="1"/>
</dbReference>
<accession>A0ABV5QNI3</accession>
<dbReference type="RefSeq" id="WP_345488629.1">
    <property type="nucleotide sequence ID" value="NZ_BAAAWU010000001.1"/>
</dbReference>
<evidence type="ECO:0000256" key="10">
    <source>
        <dbReference type="RuleBase" id="RU367009"/>
    </source>
</evidence>